<dbReference type="SUPFAM" id="SSF56784">
    <property type="entry name" value="HAD-like"/>
    <property type="match status" value="1"/>
</dbReference>
<proteinExistence type="predicted"/>
<name>A0ABP1DCU1_9APHY</name>
<dbReference type="Gene3D" id="3.40.50.1000">
    <property type="entry name" value="HAD superfamily/HAD-like"/>
    <property type="match status" value="1"/>
</dbReference>
<organism evidence="15 16">
    <name type="scientific">Somion occarium</name>
    <dbReference type="NCBI Taxonomy" id="3059160"/>
    <lineage>
        <taxon>Eukaryota</taxon>
        <taxon>Fungi</taxon>
        <taxon>Dikarya</taxon>
        <taxon>Basidiomycota</taxon>
        <taxon>Agaricomycotina</taxon>
        <taxon>Agaricomycetes</taxon>
        <taxon>Polyporales</taxon>
        <taxon>Cerrenaceae</taxon>
        <taxon>Somion</taxon>
    </lineage>
</organism>
<evidence type="ECO:0000256" key="5">
    <source>
        <dbReference type="ARBA" id="ARBA00022801"/>
    </source>
</evidence>
<gene>
    <name evidence="15" type="ORF">GFSPODELE1_LOCUS5518</name>
</gene>
<evidence type="ECO:0000256" key="6">
    <source>
        <dbReference type="ARBA" id="ARBA00022842"/>
    </source>
</evidence>
<keyword evidence="6" id="KW-0460">Magnesium</keyword>
<evidence type="ECO:0000313" key="15">
    <source>
        <dbReference type="EMBL" id="CAL1705655.1"/>
    </source>
</evidence>
<evidence type="ECO:0000256" key="4">
    <source>
        <dbReference type="ARBA" id="ARBA00022723"/>
    </source>
</evidence>
<dbReference type="Gene3D" id="3.10.20.90">
    <property type="entry name" value="Phosphatidylinositol 3-kinase Catalytic Subunit, Chain A, domain 1"/>
    <property type="match status" value="1"/>
</dbReference>
<keyword evidence="4" id="KW-0479">Metal-binding</keyword>
<dbReference type="Pfam" id="PF00240">
    <property type="entry name" value="ubiquitin"/>
    <property type="match status" value="1"/>
</dbReference>
<dbReference type="Proteomes" id="UP001497453">
    <property type="component" value="Chromosome 3"/>
</dbReference>
<evidence type="ECO:0000256" key="11">
    <source>
        <dbReference type="ARBA" id="ARBA00048336"/>
    </source>
</evidence>
<evidence type="ECO:0000256" key="10">
    <source>
        <dbReference type="ARBA" id="ARBA00047761"/>
    </source>
</evidence>
<comment type="cofactor">
    <cofactor evidence="1">
        <name>Mg(2+)</name>
        <dbReference type="ChEBI" id="CHEBI:18420"/>
    </cofactor>
</comment>
<accession>A0ABP1DCU1</accession>
<dbReference type="Pfam" id="PF03031">
    <property type="entry name" value="NIF"/>
    <property type="match status" value="1"/>
</dbReference>
<protein>
    <recommendedName>
        <fullName evidence="3">protein-serine/threonine phosphatase</fullName>
        <ecNumber evidence="3">3.1.3.16</ecNumber>
    </recommendedName>
    <alternativeName>
        <fullName evidence="9">Nuclear proteasome inhibitor UBLCP1</fullName>
    </alternativeName>
</protein>
<dbReference type="InterPro" id="IPR029071">
    <property type="entry name" value="Ubiquitin-like_domsf"/>
</dbReference>
<dbReference type="EC" id="3.1.3.16" evidence="3"/>
<dbReference type="PROSITE" id="PS50053">
    <property type="entry name" value="UBIQUITIN_2"/>
    <property type="match status" value="1"/>
</dbReference>
<dbReference type="InterPro" id="IPR000626">
    <property type="entry name" value="Ubiquitin-like_dom"/>
</dbReference>
<comment type="catalytic activity">
    <reaction evidence="11">
        <text>O-phospho-L-threonyl-[protein] + H2O = L-threonyl-[protein] + phosphate</text>
        <dbReference type="Rhea" id="RHEA:47004"/>
        <dbReference type="Rhea" id="RHEA-COMP:11060"/>
        <dbReference type="Rhea" id="RHEA-COMP:11605"/>
        <dbReference type="ChEBI" id="CHEBI:15377"/>
        <dbReference type="ChEBI" id="CHEBI:30013"/>
        <dbReference type="ChEBI" id="CHEBI:43474"/>
        <dbReference type="ChEBI" id="CHEBI:61977"/>
        <dbReference type="EC" id="3.1.3.16"/>
    </reaction>
</comment>
<comment type="subcellular location">
    <subcellularLocation>
        <location evidence="2">Nucleus</location>
    </subcellularLocation>
</comment>
<keyword evidence="16" id="KW-1185">Reference proteome</keyword>
<evidence type="ECO:0000256" key="3">
    <source>
        <dbReference type="ARBA" id="ARBA00013081"/>
    </source>
</evidence>
<dbReference type="PANTHER" id="PTHR48493:SF1">
    <property type="entry name" value="UBIQUITIN-LIKE DOMAIN-CONTAINING CTD PHOSPHATASE 1"/>
    <property type="match status" value="1"/>
</dbReference>
<keyword evidence="7" id="KW-0904">Protein phosphatase</keyword>
<evidence type="ECO:0000313" key="16">
    <source>
        <dbReference type="Proteomes" id="UP001497453"/>
    </source>
</evidence>
<dbReference type="CDD" id="cd01813">
    <property type="entry name" value="Ubl_UBLCP1"/>
    <property type="match status" value="1"/>
</dbReference>
<dbReference type="InterPro" id="IPR023214">
    <property type="entry name" value="HAD_sf"/>
</dbReference>
<feature type="compositionally biased region" description="Polar residues" evidence="12">
    <location>
        <begin position="1"/>
        <end position="21"/>
    </location>
</feature>
<dbReference type="PANTHER" id="PTHR48493">
    <property type="entry name" value="UBIQUITIN-LIKE DOMAIN-CONTAINING CTD PHOSPHATASE 1"/>
    <property type="match status" value="1"/>
</dbReference>
<dbReference type="InterPro" id="IPR011943">
    <property type="entry name" value="HAD-SF_hydro_IIID"/>
</dbReference>
<feature type="domain" description="FCP1 homology" evidence="14">
    <location>
        <begin position="191"/>
        <end position="359"/>
    </location>
</feature>
<evidence type="ECO:0000256" key="7">
    <source>
        <dbReference type="ARBA" id="ARBA00022912"/>
    </source>
</evidence>
<evidence type="ECO:0000256" key="9">
    <source>
        <dbReference type="ARBA" id="ARBA00032039"/>
    </source>
</evidence>
<dbReference type="InterPro" id="IPR036412">
    <property type="entry name" value="HAD-like_sf"/>
</dbReference>
<comment type="catalytic activity">
    <reaction evidence="10">
        <text>O-phospho-L-seryl-[protein] + H2O = L-seryl-[protein] + phosphate</text>
        <dbReference type="Rhea" id="RHEA:20629"/>
        <dbReference type="Rhea" id="RHEA-COMP:9863"/>
        <dbReference type="Rhea" id="RHEA-COMP:11604"/>
        <dbReference type="ChEBI" id="CHEBI:15377"/>
        <dbReference type="ChEBI" id="CHEBI:29999"/>
        <dbReference type="ChEBI" id="CHEBI:43474"/>
        <dbReference type="ChEBI" id="CHEBI:83421"/>
        <dbReference type="EC" id="3.1.3.16"/>
    </reaction>
</comment>
<keyword evidence="5" id="KW-0378">Hydrolase</keyword>
<dbReference type="SUPFAM" id="SSF54236">
    <property type="entry name" value="Ubiquitin-like"/>
    <property type="match status" value="1"/>
</dbReference>
<evidence type="ECO:0000256" key="1">
    <source>
        <dbReference type="ARBA" id="ARBA00001946"/>
    </source>
</evidence>
<feature type="domain" description="Ubiquitin-like" evidence="13">
    <location>
        <begin position="65"/>
        <end position="134"/>
    </location>
</feature>
<dbReference type="InterPro" id="IPR004274">
    <property type="entry name" value="FCP1_dom"/>
</dbReference>
<evidence type="ECO:0000259" key="13">
    <source>
        <dbReference type="PROSITE" id="PS50053"/>
    </source>
</evidence>
<dbReference type="EMBL" id="OZ037946">
    <property type="protein sequence ID" value="CAL1705655.1"/>
    <property type="molecule type" value="Genomic_DNA"/>
</dbReference>
<dbReference type="PROSITE" id="PS50969">
    <property type="entry name" value="FCP1"/>
    <property type="match status" value="1"/>
</dbReference>
<reference evidence="16" key="1">
    <citation type="submission" date="2024-04" db="EMBL/GenBank/DDBJ databases">
        <authorList>
            <person name="Shaw F."/>
            <person name="Minotto A."/>
        </authorList>
    </citation>
    <scope>NUCLEOTIDE SEQUENCE [LARGE SCALE GENOMIC DNA]</scope>
</reference>
<evidence type="ECO:0000259" key="14">
    <source>
        <dbReference type="PROSITE" id="PS50969"/>
    </source>
</evidence>
<dbReference type="NCBIfam" id="TIGR02245">
    <property type="entry name" value="HAD_IIID1"/>
    <property type="match status" value="1"/>
</dbReference>
<keyword evidence="8" id="KW-0539">Nucleus</keyword>
<feature type="region of interest" description="Disordered" evidence="12">
    <location>
        <begin position="1"/>
        <end position="30"/>
    </location>
</feature>
<evidence type="ECO:0000256" key="8">
    <source>
        <dbReference type="ARBA" id="ARBA00023242"/>
    </source>
</evidence>
<evidence type="ECO:0000256" key="12">
    <source>
        <dbReference type="SAM" id="MobiDB-lite"/>
    </source>
</evidence>
<evidence type="ECO:0000256" key="2">
    <source>
        <dbReference type="ARBA" id="ARBA00004123"/>
    </source>
</evidence>
<sequence length="379" mass="42910">MLSVTDSQTENPSEVVTSNVPPTDDPENGSVEATITETIMVVEETNLPDPELANEQWIKLNFAWSGKPYSLSMAESDRVFDLKAALQEQTNVPPERQKILGLVKGKLPSDEVTIRDLKLSIGKKFTLIGTPEGHEIKDPSQLEFLPDVVNDLDIDFSSDPKAAKSYQNDQRNIRKVKEHTERLKVNIIHPLREGKRLLVLDIDYTILDTKPLTSGALPPHECARPRLHEFLEAVYEHYDICIWSQTSWIWLETKLVELGMLGGTRNYQISFVLDKTCMFTVFSTREGKQYKHSVKALQIIWNHFPHYGPHNTIHVDDLGRNFALNPNQGLKISAFKDAHTPPAMADRELEKVARYLVHIANTHGDFTNVNHKVSSEVSA</sequence>
<dbReference type="InterPro" id="IPR051658">
    <property type="entry name" value="UBLCP1"/>
</dbReference>
<dbReference type="SMART" id="SM00213">
    <property type="entry name" value="UBQ"/>
    <property type="match status" value="1"/>
</dbReference>
<dbReference type="SMART" id="SM00577">
    <property type="entry name" value="CPDc"/>
    <property type="match status" value="1"/>
</dbReference>